<keyword evidence="2" id="KW-1185">Reference proteome</keyword>
<comment type="caution">
    <text evidence="1">The sequence shown here is derived from an EMBL/GenBank/DDBJ whole genome shotgun (WGS) entry which is preliminary data.</text>
</comment>
<name>A0ACC1PS86_9PEZI</name>
<evidence type="ECO:0000313" key="2">
    <source>
        <dbReference type="Proteomes" id="UP001143856"/>
    </source>
</evidence>
<dbReference type="EMBL" id="JAPDGR010000036">
    <property type="protein sequence ID" value="KAJ2998094.1"/>
    <property type="molecule type" value="Genomic_DNA"/>
</dbReference>
<protein>
    <submittedName>
        <fullName evidence="1">Uncharacterized protein</fullName>
    </submittedName>
</protein>
<reference evidence="1" key="1">
    <citation type="submission" date="2022-10" db="EMBL/GenBank/DDBJ databases">
        <title>Genome Sequence of Xylaria curta.</title>
        <authorList>
            <person name="Buettner E."/>
        </authorList>
    </citation>
    <scope>NUCLEOTIDE SEQUENCE</scope>
    <source>
        <strain evidence="1">Babe10</strain>
    </source>
</reference>
<proteinExistence type="predicted"/>
<gene>
    <name evidence="1" type="ORF">NUW58_g430</name>
</gene>
<dbReference type="Proteomes" id="UP001143856">
    <property type="component" value="Unassembled WGS sequence"/>
</dbReference>
<evidence type="ECO:0000313" key="1">
    <source>
        <dbReference type="EMBL" id="KAJ2998094.1"/>
    </source>
</evidence>
<organism evidence="1 2">
    <name type="scientific">Xylaria curta</name>
    <dbReference type="NCBI Taxonomy" id="42375"/>
    <lineage>
        <taxon>Eukaryota</taxon>
        <taxon>Fungi</taxon>
        <taxon>Dikarya</taxon>
        <taxon>Ascomycota</taxon>
        <taxon>Pezizomycotina</taxon>
        <taxon>Sordariomycetes</taxon>
        <taxon>Xylariomycetidae</taxon>
        <taxon>Xylariales</taxon>
        <taxon>Xylariaceae</taxon>
        <taxon>Xylaria</taxon>
    </lineage>
</organism>
<accession>A0ACC1PS86</accession>
<sequence length="498" mass="56847">MTSAQESLRGTLEAGSPSITVFNALLALGILYVVAYPIYALYLHPLHSYPGPPLSAITRIPFWIARIRGYEVQWMTRQHDKYGPTIRFGPNNISYTDAQAWRDICITPKGKKENGKELRFHGRVADGIRHLVTETDSTRHATVRRVFLPAFSEQSLRKQEPMFQKYANLMVASARKNGTPNMTELFDFTTFDIMAEFTFGESLGMLQNNRYSDWVAKVYSAVRILPTLQIIEFYWLSRNLLYYFEPPFMKKMRLDHFNHTATRVDKRLQEGSDQPDLWNLVEDSGVLSTGEVYANAELFMAAGTETTSSLLTGLTYYLVRNPDKMKILTEEVRGRFSSNEDITFEALSKLEYLNACIREGLRVYPPVPSALPREIAEGGNSVMGKWLPGGTCVSVHPTAAYRSPENFKNPNEFVPERWLGDPDYKDDVREAHQPFSVGPRNCLGLNMAWHEMRLLLAKLIFNFDISSDVGPEWRDQYVSVLWHRKPLICQLKSVKATG</sequence>